<keyword evidence="5 8" id="KW-0732">Signal</keyword>
<evidence type="ECO:0000256" key="5">
    <source>
        <dbReference type="ARBA" id="ARBA00022729"/>
    </source>
</evidence>
<dbReference type="EMBL" id="JACHHP010000005">
    <property type="protein sequence ID" value="MBB5209255.1"/>
    <property type="molecule type" value="Genomic_DNA"/>
</dbReference>
<dbReference type="InterPro" id="IPR059226">
    <property type="entry name" value="Choice_anch_Q_dom"/>
</dbReference>
<evidence type="ECO:0000256" key="8">
    <source>
        <dbReference type="SAM" id="SignalP"/>
    </source>
</evidence>
<dbReference type="InterPro" id="IPR012334">
    <property type="entry name" value="Pectin_lyas_fold"/>
</dbReference>
<dbReference type="PANTHER" id="PTHR11319">
    <property type="entry name" value="G PROTEIN-COUPLED RECEPTOR-RELATED"/>
    <property type="match status" value="1"/>
</dbReference>
<dbReference type="NCBIfam" id="NF041518">
    <property type="entry name" value="choice_anch_Q"/>
    <property type="match status" value="1"/>
</dbReference>
<comment type="caution">
    <text evidence="9">The sequence shown here is derived from an EMBL/GenBank/DDBJ whole genome shotgun (WGS) entry which is preliminary data.</text>
</comment>
<dbReference type="PANTHER" id="PTHR11319:SF35">
    <property type="entry name" value="OUTER MEMBRANE PROTEIN PMPC-RELATED"/>
    <property type="match status" value="1"/>
</dbReference>
<proteinExistence type="predicted"/>
<feature type="chain" id="PRO_5030977963" description="Right handed beta helix domain-containing protein" evidence="8">
    <location>
        <begin position="29"/>
        <end position="529"/>
    </location>
</feature>
<dbReference type="InterPro" id="IPR006626">
    <property type="entry name" value="PbH1"/>
</dbReference>
<reference evidence="9 10" key="1">
    <citation type="submission" date="2020-08" db="EMBL/GenBank/DDBJ databases">
        <title>Genomic Encyclopedia of Type Strains, Phase IV (KMG-IV): sequencing the most valuable type-strain genomes for metagenomic binning, comparative biology and taxonomic classification.</title>
        <authorList>
            <person name="Goeker M."/>
        </authorList>
    </citation>
    <scope>NUCLEOTIDE SEQUENCE [LARGE SCALE GENOMIC DNA]</scope>
    <source>
        <strain evidence="9 10">DSM 24163</strain>
    </source>
</reference>
<comment type="subcellular location">
    <subcellularLocation>
        <location evidence="1">Cell envelope</location>
    </subcellularLocation>
    <subcellularLocation>
        <location evidence="2">Cell outer membrane</location>
    </subcellularLocation>
    <subcellularLocation>
        <location evidence="3">Secreted</location>
    </subcellularLocation>
</comment>
<name>A0A7W8G314_9GAMM</name>
<evidence type="ECO:0000256" key="4">
    <source>
        <dbReference type="ARBA" id="ARBA00022525"/>
    </source>
</evidence>
<evidence type="ECO:0008006" key="11">
    <source>
        <dbReference type="Google" id="ProtNLM"/>
    </source>
</evidence>
<dbReference type="Pfam" id="PF02415">
    <property type="entry name" value="Chlam_PMP"/>
    <property type="match status" value="1"/>
</dbReference>
<gene>
    <name evidence="9" type="ORF">HNQ52_002818</name>
</gene>
<sequence length="529" mass="54633">MTTPRRVFPLAFRSLAAAALVGIVPAHAGTPVVRVDASASGANDGTSWSDAYTRLDVALAAAPGAEIWVARGVYVPPPNSPGDVRNTAFMIRPGTRIYGGFAGNELVREARDPGVNRTVLSGDLDGNDGVDADGIVQHADDIVGDNAFHVVLFDTTADDVPFGPDTRLDGVVVTAGKADGVGLPQTWGGGGRCVASAIAACSPTLANVEFRGNYASERAGGFAIHGGEAPSDMRFENVLFRNNLSDGEGGALHVDGLQGPRTVHLEDVRFDGNAGGTGGALYVRSDADVVVDRGQFVGNRAEATDPFFADGGAIRQYGDFSGSSVVRVYNSTFSGNVANGEGGVAYNGSDGGDAVIEFINVTASGNRARLGGVLFSTGDTPVIARIRNSLFWGNTATEEDFPGGNTIYGDYYGYQVPTGHRVEIADSLLEGGLAQPGVVYDEGNPFPAGFLVDGGGNLSANPRFASGGALRVRDGSPAIDAGDNAWNATEFDVAGLVRRFDGDGNGSVRIDIGAHEFGADGLFADGFED</sequence>
<accession>A0A7W8G314</accession>
<evidence type="ECO:0000313" key="10">
    <source>
        <dbReference type="Proteomes" id="UP000521199"/>
    </source>
</evidence>
<dbReference type="InterPro" id="IPR003368">
    <property type="entry name" value="POMP_repeat"/>
</dbReference>
<dbReference type="Gene3D" id="2.160.20.10">
    <property type="entry name" value="Single-stranded right-handed beta-helix, Pectin lyase-like"/>
    <property type="match status" value="1"/>
</dbReference>
<dbReference type="GO" id="GO:0005576">
    <property type="term" value="C:extracellular region"/>
    <property type="evidence" value="ECO:0007669"/>
    <property type="project" value="UniProtKB-SubCell"/>
</dbReference>
<organism evidence="9 10">
    <name type="scientific">Chiayiivirga flava</name>
    <dbReference type="NCBI Taxonomy" id="659595"/>
    <lineage>
        <taxon>Bacteria</taxon>
        <taxon>Pseudomonadati</taxon>
        <taxon>Pseudomonadota</taxon>
        <taxon>Gammaproteobacteria</taxon>
        <taxon>Lysobacterales</taxon>
        <taxon>Lysobacteraceae</taxon>
        <taxon>Chiayiivirga</taxon>
    </lineage>
</organism>
<protein>
    <recommendedName>
        <fullName evidence="11">Right handed beta helix domain-containing protein</fullName>
    </recommendedName>
</protein>
<evidence type="ECO:0000256" key="3">
    <source>
        <dbReference type="ARBA" id="ARBA00004613"/>
    </source>
</evidence>
<dbReference type="RefSeq" id="WP_183961792.1">
    <property type="nucleotide sequence ID" value="NZ_JACHHP010000005.1"/>
</dbReference>
<evidence type="ECO:0000256" key="6">
    <source>
        <dbReference type="ARBA" id="ARBA00023136"/>
    </source>
</evidence>
<keyword evidence="4" id="KW-0964">Secreted</keyword>
<dbReference type="Proteomes" id="UP000521199">
    <property type="component" value="Unassembled WGS sequence"/>
</dbReference>
<evidence type="ECO:0000313" key="9">
    <source>
        <dbReference type="EMBL" id="MBB5209255.1"/>
    </source>
</evidence>
<dbReference type="AlphaFoldDB" id="A0A7W8G314"/>
<feature type="signal peptide" evidence="8">
    <location>
        <begin position="1"/>
        <end position="28"/>
    </location>
</feature>
<dbReference type="SUPFAM" id="SSF51126">
    <property type="entry name" value="Pectin lyase-like"/>
    <property type="match status" value="1"/>
</dbReference>
<evidence type="ECO:0000256" key="7">
    <source>
        <dbReference type="ARBA" id="ARBA00023237"/>
    </source>
</evidence>
<dbReference type="SMART" id="SM00710">
    <property type="entry name" value="PbH1"/>
    <property type="match status" value="7"/>
</dbReference>
<evidence type="ECO:0000256" key="2">
    <source>
        <dbReference type="ARBA" id="ARBA00004442"/>
    </source>
</evidence>
<evidence type="ECO:0000256" key="1">
    <source>
        <dbReference type="ARBA" id="ARBA00004196"/>
    </source>
</evidence>
<dbReference type="GO" id="GO:0009279">
    <property type="term" value="C:cell outer membrane"/>
    <property type="evidence" value="ECO:0007669"/>
    <property type="project" value="UniProtKB-SubCell"/>
</dbReference>
<keyword evidence="7" id="KW-0998">Cell outer membrane</keyword>
<keyword evidence="6" id="KW-0472">Membrane</keyword>
<keyword evidence="10" id="KW-1185">Reference proteome</keyword>
<dbReference type="InterPro" id="IPR011050">
    <property type="entry name" value="Pectin_lyase_fold/virulence"/>
</dbReference>